<feature type="compositionally biased region" description="Basic and acidic residues" evidence="1">
    <location>
        <begin position="24"/>
        <end position="44"/>
    </location>
</feature>
<evidence type="ECO:0000313" key="2">
    <source>
        <dbReference type="EMBL" id="PPR83239.1"/>
    </source>
</evidence>
<gene>
    <name evidence="2" type="ORF">GOBAR_AA37474</name>
</gene>
<dbReference type="EMBL" id="KZ670453">
    <property type="protein sequence ID" value="PPR83239.1"/>
    <property type="molecule type" value="Genomic_DNA"/>
</dbReference>
<organism evidence="2 3">
    <name type="scientific">Gossypium barbadense</name>
    <name type="common">Sea Island cotton</name>
    <name type="synonym">Hibiscus barbadensis</name>
    <dbReference type="NCBI Taxonomy" id="3634"/>
    <lineage>
        <taxon>Eukaryota</taxon>
        <taxon>Viridiplantae</taxon>
        <taxon>Streptophyta</taxon>
        <taxon>Embryophyta</taxon>
        <taxon>Tracheophyta</taxon>
        <taxon>Spermatophyta</taxon>
        <taxon>Magnoliopsida</taxon>
        <taxon>eudicotyledons</taxon>
        <taxon>Gunneridae</taxon>
        <taxon>Pentapetalae</taxon>
        <taxon>rosids</taxon>
        <taxon>malvids</taxon>
        <taxon>Malvales</taxon>
        <taxon>Malvaceae</taxon>
        <taxon>Malvoideae</taxon>
        <taxon>Gossypium</taxon>
    </lineage>
</organism>
<name>A0A2P5VWQ2_GOSBA</name>
<proteinExistence type="predicted"/>
<evidence type="ECO:0000256" key="1">
    <source>
        <dbReference type="SAM" id="MobiDB-lite"/>
    </source>
</evidence>
<sequence length="286" mass="32576">MSTQDKEGFIAPKPTLQQDNAMNKGREEVNDNDPKQEPPRTKTMETVHYYHVENKDPHEERRLQIEELDEWKAHKPRTHDKPKLRQNEFDTSLNLLKVGDKVLLDAADPHIVNTNPNGETPLTVLSIFSFGTVEVSHPKFGTFKNTQPCTRACLKPWQNRGRDTAMQYGRVKAGHDFPKTRDVINPHGCATWPWMNLISEHGRARGKARFFFFDTGHQAATSTGQTSPQGISSMLSMKMIKRRRGTSPQHEDPPTQPPPPSRPVHAVASYADISECLTRFQQQCFQ</sequence>
<reference evidence="2 3" key="1">
    <citation type="submission" date="2015-01" db="EMBL/GenBank/DDBJ databases">
        <title>Genome of allotetraploid Gossypium barbadense reveals genomic plasticity and fiber elongation in cotton evolution.</title>
        <authorList>
            <person name="Chen X."/>
            <person name="Liu X."/>
            <person name="Zhao B."/>
            <person name="Zheng H."/>
            <person name="Hu Y."/>
            <person name="Lu G."/>
            <person name="Yang C."/>
            <person name="Chen J."/>
            <person name="Shan C."/>
            <person name="Zhang L."/>
            <person name="Zhou Y."/>
            <person name="Wang L."/>
            <person name="Guo W."/>
            <person name="Bai Y."/>
            <person name="Ruan J."/>
            <person name="Shangguan X."/>
            <person name="Mao Y."/>
            <person name="Jiang J."/>
            <person name="Zhu Y."/>
            <person name="Lei J."/>
            <person name="Kang H."/>
            <person name="Chen S."/>
            <person name="He X."/>
            <person name="Wang R."/>
            <person name="Wang Y."/>
            <person name="Chen J."/>
            <person name="Wang L."/>
            <person name="Yu S."/>
            <person name="Wang B."/>
            <person name="Wei J."/>
            <person name="Song S."/>
            <person name="Lu X."/>
            <person name="Gao Z."/>
            <person name="Gu W."/>
            <person name="Deng X."/>
            <person name="Ma D."/>
            <person name="Wang S."/>
            <person name="Liang W."/>
            <person name="Fang L."/>
            <person name="Cai C."/>
            <person name="Zhu X."/>
            <person name="Zhou B."/>
            <person name="Zhang Y."/>
            <person name="Chen Z."/>
            <person name="Xu S."/>
            <person name="Zhu R."/>
            <person name="Wang S."/>
            <person name="Zhang T."/>
            <person name="Zhao G."/>
        </authorList>
    </citation>
    <scope>NUCLEOTIDE SEQUENCE [LARGE SCALE GENOMIC DNA]</scope>
    <source>
        <strain evidence="3">cv. Xinhai21</strain>
        <tissue evidence="2">Leaf</tissue>
    </source>
</reference>
<dbReference type="AlphaFoldDB" id="A0A2P5VWQ2"/>
<evidence type="ECO:0000313" key="3">
    <source>
        <dbReference type="Proteomes" id="UP000239757"/>
    </source>
</evidence>
<dbReference type="Proteomes" id="UP000239757">
    <property type="component" value="Unassembled WGS sequence"/>
</dbReference>
<protein>
    <submittedName>
        <fullName evidence="2">Uncharacterized protein</fullName>
    </submittedName>
</protein>
<dbReference type="OrthoDB" id="1094981at2759"/>
<accession>A0A2P5VWQ2</accession>
<feature type="region of interest" description="Disordered" evidence="1">
    <location>
        <begin position="241"/>
        <end position="264"/>
    </location>
</feature>
<feature type="region of interest" description="Disordered" evidence="1">
    <location>
        <begin position="1"/>
        <end position="44"/>
    </location>
</feature>